<keyword evidence="4" id="KW-1185">Reference proteome</keyword>
<reference evidence="3 4" key="1">
    <citation type="journal article" date="2003" name="DNA Res.">
        <title>Complete genome structure of Gloeobacter violaceus PCC 7421, a cyanobacterium that lacks thylakoids.</title>
        <authorList>
            <person name="Nakamura Y."/>
            <person name="Kaneko T."/>
            <person name="Sato S."/>
            <person name="Mimuro M."/>
            <person name="Miyashita H."/>
            <person name="Tsuchiya T."/>
            <person name="Sasamoto S."/>
            <person name="Watanabe A."/>
            <person name="Kawashima K."/>
            <person name="Kishida Y."/>
            <person name="Kiyokawa C."/>
            <person name="Kohara M."/>
            <person name="Matsumoto M."/>
            <person name="Matsuno A."/>
            <person name="Nakazaki N."/>
            <person name="Shimpo S."/>
            <person name="Takeuchi C."/>
            <person name="Yamada M."/>
            <person name="Tabata S."/>
        </authorList>
    </citation>
    <scope>NUCLEOTIDE SEQUENCE [LARGE SCALE GENOMIC DNA]</scope>
    <source>
        <strain evidence="4">ATCC 29082 / PCC 7421</strain>
    </source>
</reference>
<dbReference type="HOGENOM" id="CLU_1359266_0_0_3"/>
<feature type="domain" description="DUF2231" evidence="2">
    <location>
        <begin position="10"/>
        <end position="174"/>
    </location>
</feature>
<dbReference type="PhylomeDB" id="Q7NMM7"/>
<dbReference type="eggNOG" id="COG4244">
    <property type="taxonomic scope" value="Bacteria"/>
</dbReference>
<name>Q7NMM7_GLOVI</name>
<keyword evidence="1" id="KW-1133">Transmembrane helix</keyword>
<gene>
    <name evidence="3" type="ordered locus">glr0738</name>
</gene>
<feature type="transmembrane region" description="Helical" evidence="1">
    <location>
        <begin position="105"/>
        <end position="127"/>
    </location>
</feature>
<accession>Q7NMM7</accession>
<dbReference type="Proteomes" id="UP000000557">
    <property type="component" value="Chromosome"/>
</dbReference>
<dbReference type="STRING" id="251221.gene:10758214"/>
<keyword evidence="1" id="KW-0812">Transmembrane</keyword>
<evidence type="ECO:0000313" key="3">
    <source>
        <dbReference type="EMBL" id="BAC88679.1"/>
    </source>
</evidence>
<dbReference type="InParanoid" id="Q7NMM7"/>
<evidence type="ECO:0000259" key="2">
    <source>
        <dbReference type="Pfam" id="PF09990"/>
    </source>
</evidence>
<dbReference type="InterPro" id="IPR019251">
    <property type="entry name" value="DUF2231_TM"/>
</dbReference>
<feature type="transmembrane region" description="Helical" evidence="1">
    <location>
        <begin position="58"/>
        <end position="78"/>
    </location>
</feature>
<feature type="transmembrane region" description="Helical" evidence="1">
    <location>
        <begin position="16"/>
        <end position="37"/>
    </location>
</feature>
<evidence type="ECO:0000256" key="1">
    <source>
        <dbReference type="SAM" id="Phobius"/>
    </source>
</evidence>
<reference evidence="3 4" key="2">
    <citation type="journal article" date="2003" name="DNA Res.">
        <title>Complete genome structure of Gloeobacter violaceus PCC 7421, a cyanobacterium that lacks thylakoids (supplement).</title>
        <authorList>
            <person name="Nakamura Y."/>
            <person name="Kaneko T."/>
            <person name="Sato S."/>
            <person name="Mimuro M."/>
            <person name="Miyashita H."/>
            <person name="Tsuchiya T."/>
            <person name="Sasamoto S."/>
            <person name="Watanabe A."/>
            <person name="Kawashima K."/>
            <person name="Kishida Y."/>
            <person name="Kiyokawa C."/>
            <person name="Kohara M."/>
            <person name="Matsumoto M."/>
            <person name="Matsuno A."/>
            <person name="Nakazaki N."/>
            <person name="Shimpo S."/>
            <person name="Takeuchi C."/>
            <person name="Yamada M."/>
            <person name="Tabata S."/>
        </authorList>
    </citation>
    <scope>NUCLEOTIDE SEQUENCE [LARGE SCALE GENOMIC DNA]</scope>
    <source>
        <strain evidence="4">ATCC 29082 / PCC 7421</strain>
    </source>
</reference>
<keyword evidence="1" id="KW-0472">Membrane</keyword>
<dbReference type="KEGG" id="gvi:glr0738"/>
<proteinExistence type="predicted"/>
<feature type="transmembrane region" description="Helical" evidence="1">
    <location>
        <begin position="139"/>
        <end position="157"/>
    </location>
</feature>
<organism evidence="3 4">
    <name type="scientific">Gloeobacter violaceus (strain ATCC 29082 / PCC 7421)</name>
    <dbReference type="NCBI Taxonomy" id="251221"/>
    <lineage>
        <taxon>Bacteria</taxon>
        <taxon>Bacillati</taxon>
        <taxon>Cyanobacteriota</taxon>
        <taxon>Cyanophyceae</taxon>
        <taxon>Gloeobacterales</taxon>
        <taxon>Gloeobacteraceae</taxon>
        <taxon>Gloeobacter</taxon>
    </lineage>
</organism>
<dbReference type="AlphaFoldDB" id="Q7NMM7"/>
<protein>
    <submittedName>
        <fullName evidence="3">Glr0738 protein</fullName>
    </submittedName>
</protein>
<dbReference type="EMBL" id="BA000045">
    <property type="protein sequence ID" value="BAC88679.1"/>
    <property type="molecule type" value="Genomic_DNA"/>
</dbReference>
<dbReference type="OrthoDB" id="421623at2"/>
<evidence type="ECO:0000313" key="4">
    <source>
        <dbReference type="Proteomes" id="UP000000557"/>
    </source>
</evidence>
<dbReference type="RefSeq" id="WP_011140740.1">
    <property type="nucleotide sequence ID" value="NC_005125.1"/>
</dbReference>
<sequence length="197" mass="22133">MDFNNLPYLVPLHPTFVHFTIGLFIIAVFFDAAGAFYDFRKRLGLTLPIGRSSLFDIGWWNLVAAAVISFVTVAFGMFETLLIEISPAEANILSRWGFSLEQTRLLHAVGGVTMLAVIVLMSVWRGFQRYFWRKHEERQVQWGYVFTGVIAVGLLYVQGELGAQMANDFGVHNTAVQLLRNPAADPSERCRVTGVCE</sequence>
<dbReference type="EnsemblBacteria" id="BAC88679">
    <property type="protein sequence ID" value="BAC88679"/>
    <property type="gene ID" value="BAC88679"/>
</dbReference>
<dbReference type="Pfam" id="PF09990">
    <property type="entry name" value="DUF2231"/>
    <property type="match status" value="1"/>
</dbReference>